<accession>A0ABQ9GFJ3</accession>
<name>A0ABQ9GFJ3_9NEOP</name>
<keyword evidence="2" id="KW-1185">Reference proteome</keyword>
<organism evidence="1 2">
    <name type="scientific">Dryococelus australis</name>
    <dbReference type="NCBI Taxonomy" id="614101"/>
    <lineage>
        <taxon>Eukaryota</taxon>
        <taxon>Metazoa</taxon>
        <taxon>Ecdysozoa</taxon>
        <taxon>Arthropoda</taxon>
        <taxon>Hexapoda</taxon>
        <taxon>Insecta</taxon>
        <taxon>Pterygota</taxon>
        <taxon>Neoptera</taxon>
        <taxon>Polyneoptera</taxon>
        <taxon>Phasmatodea</taxon>
        <taxon>Verophasmatodea</taxon>
        <taxon>Anareolatae</taxon>
        <taxon>Phasmatidae</taxon>
        <taxon>Eurycanthinae</taxon>
        <taxon>Dryococelus</taxon>
    </lineage>
</organism>
<evidence type="ECO:0000313" key="2">
    <source>
        <dbReference type="Proteomes" id="UP001159363"/>
    </source>
</evidence>
<comment type="caution">
    <text evidence="1">The sequence shown here is derived from an EMBL/GenBank/DDBJ whole genome shotgun (WGS) entry which is preliminary data.</text>
</comment>
<reference evidence="1 2" key="1">
    <citation type="submission" date="2023-02" db="EMBL/GenBank/DDBJ databases">
        <title>LHISI_Scaffold_Assembly.</title>
        <authorList>
            <person name="Stuart O.P."/>
            <person name="Cleave R."/>
            <person name="Magrath M.J.L."/>
            <person name="Mikheyev A.S."/>
        </authorList>
    </citation>
    <scope>NUCLEOTIDE SEQUENCE [LARGE SCALE GENOMIC DNA]</scope>
    <source>
        <strain evidence="1">Daus_M_001</strain>
        <tissue evidence="1">Leg muscle</tissue>
    </source>
</reference>
<sequence length="505" mass="54333">MSSTGCENVASQRLHVRRSGSSGVSHVVADRGYIRSREVSSAGQSAVGSRVAQRLSVCCVLASSTARGSFVSGDQHNYKSRLVFPSSLRAAASRCGVPAASYGGDVANYLCHKKQASLATTSDFGVSTYVQLRVGKLSRAREGRLLVPLAEVDILGCEMCPCCESGQRHCEGRVAVLLGARNLSYKFYFYSKASFTLPRKVVSYSAPTEKLPDGYPFGAPAGTDQGPGFSRIRPDALNYITLDKHKHSLNNSLSSSTLSSAPKTTNDSGRLQAFHLGEPHSILGGVAPEFSQMGFVPNDAAGRRVFSAISRLPPPLHSGAAPFPPHSILGSQDLDVTSHPNLSNPLCSIFHLRTVNVAPDAPLSVPTGAVVTKAESLRHDTSDVTIATSTRAVDVIKWTQLACSLSSGLKRTRVIAAVINEVLTADVEVNMERNRNEGVGETGDIRKKKPPVTNGIHLGFPVRQAGDDLVDRRPELYFILLVNWPRAVQKRSLPLGRRRATYEEE</sequence>
<evidence type="ECO:0000313" key="1">
    <source>
        <dbReference type="EMBL" id="KAJ8870296.1"/>
    </source>
</evidence>
<proteinExistence type="predicted"/>
<dbReference type="EMBL" id="JARBHB010000013">
    <property type="protein sequence ID" value="KAJ8870296.1"/>
    <property type="molecule type" value="Genomic_DNA"/>
</dbReference>
<dbReference type="Proteomes" id="UP001159363">
    <property type="component" value="Chromosome 12"/>
</dbReference>
<gene>
    <name evidence="1" type="ORF">PR048_029317</name>
</gene>
<protein>
    <submittedName>
        <fullName evidence="1">Uncharacterized protein</fullName>
    </submittedName>
</protein>